<protein>
    <submittedName>
        <fullName evidence="1">DNA or RNA helicase of superfamily II</fullName>
    </submittedName>
</protein>
<reference evidence="1 2" key="1">
    <citation type="submission" date="2018-01" db="EMBL/GenBank/DDBJ databases">
        <title>Denitrification phenotypes of diverse strains of Pseudomonas stutzeri.</title>
        <authorList>
            <person name="Milligan D.A."/>
            <person name="Bergaust L."/>
            <person name="Bakken L.R."/>
            <person name="Frostegard A."/>
        </authorList>
    </citation>
    <scope>NUCLEOTIDE SEQUENCE [LARGE SCALE GENOMIC DNA]</scope>
    <source>
        <strain evidence="1 2">KC</strain>
    </source>
</reference>
<dbReference type="GO" id="GO:0004386">
    <property type="term" value="F:helicase activity"/>
    <property type="evidence" value="ECO:0007669"/>
    <property type="project" value="UniProtKB-KW"/>
</dbReference>
<gene>
    <name evidence="1" type="ORF">CXK92_11155</name>
</gene>
<keyword evidence="1" id="KW-0547">Nucleotide-binding</keyword>
<evidence type="ECO:0000313" key="2">
    <source>
        <dbReference type="Proteomes" id="UP000235925"/>
    </source>
</evidence>
<evidence type="ECO:0000313" key="1">
    <source>
        <dbReference type="EMBL" id="PNF80761.1"/>
    </source>
</evidence>
<dbReference type="OrthoDB" id="8912324at2"/>
<organism evidence="1 2">
    <name type="scientific">Stutzerimonas stutzeri</name>
    <name type="common">Pseudomonas stutzeri</name>
    <dbReference type="NCBI Taxonomy" id="316"/>
    <lineage>
        <taxon>Bacteria</taxon>
        <taxon>Pseudomonadati</taxon>
        <taxon>Pseudomonadota</taxon>
        <taxon>Gammaproteobacteria</taxon>
        <taxon>Pseudomonadales</taxon>
        <taxon>Pseudomonadaceae</taxon>
        <taxon>Stutzerimonas</taxon>
    </lineage>
</organism>
<dbReference type="InterPro" id="IPR032720">
    <property type="entry name" value="Cys_rich_CWC"/>
</dbReference>
<proteinExistence type="predicted"/>
<keyword evidence="1" id="KW-0378">Hydrolase</keyword>
<accession>A0A2N8S2A2</accession>
<comment type="caution">
    <text evidence="1">The sequence shown here is derived from an EMBL/GenBank/DDBJ whole genome shotgun (WGS) entry which is preliminary data.</text>
</comment>
<dbReference type="RefSeq" id="WP_102825089.1">
    <property type="nucleotide sequence ID" value="NZ_CP139348.1"/>
</dbReference>
<dbReference type="AlphaFoldDB" id="A0A2N8S2A2"/>
<keyword evidence="1" id="KW-0347">Helicase</keyword>
<dbReference type="Proteomes" id="UP000235925">
    <property type="component" value="Unassembled WGS sequence"/>
</dbReference>
<dbReference type="Pfam" id="PF14375">
    <property type="entry name" value="Cys_rich_CWC"/>
    <property type="match status" value="1"/>
</dbReference>
<sequence>MSEPVEASRCPLCGQPNQCGECDPAASQPCWCFTTPIPAQALERMPAALRNQVCICPRCARGESGTPDAP</sequence>
<keyword evidence="1" id="KW-0067">ATP-binding</keyword>
<name>A0A2N8S2A2_STUST</name>
<dbReference type="EMBL" id="POUN01000003">
    <property type="protein sequence ID" value="PNF80761.1"/>
    <property type="molecule type" value="Genomic_DNA"/>
</dbReference>